<dbReference type="GO" id="GO:0016780">
    <property type="term" value="F:phosphotransferase activity, for other substituted phosphate groups"/>
    <property type="evidence" value="ECO:0007669"/>
    <property type="project" value="TreeGrafter"/>
</dbReference>
<keyword evidence="2" id="KW-0812">Transmembrane</keyword>
<evidence type="ECO:0000256" key="2">
    <source>
        <dbReference type="SAM" id="Phobius"/>
    </source>
</evidence>
<comment type="similarity">
    <text evidence="1">Belongs to the bacterial sugar transferase family.</text>
</comment>
<protein>
    <submittedName>
        <fullName evidence="4">Sugar transferase</fullName>
    </submittedName>
</protein>
<feature type="domain" description="Bacterial sugar transferase" evidence="3">
    <location>
        <begin position="32"/>
        <end position="216"/>
    </location>
</feature>
<dbReference type="AlphaFoldDB" id="A0A538SVE9"/>
<accession>A0A538SVE9</accession>
<sequence>MGVPPTRRSRVHLGLPQERRTVVSGCGIPALKRALDVAVATMGLLFALPLWCLIAIAIRLESRGPIFYRQERVGLGRRPFRMYKFRTMVADAERGTGPVWATDGDPRITRLGAILRSTHLDEVPQFLNVLRGEMSIVGPRPERPALVERLAASIPGYEDRCAVLPGITGLAQVRSGYDRSIGTVRRKLRYDRYYIRRRGCLSMDLRIMAATFMVMCQGAFVWRKPTTISPQGVASERET</sequence>
<feature type="transmembrane region" description="Helical" evidence="2">
    <location>
        <begin position="37"/>
        <end position="60"/>
    </location>
</feature>
<evidence type="ECO:0000313" key="4">
    <source>
        <dbReference type="EMBL" id="TMQ55349.1"/>
    </source>
</evidence>
<organism evidence="4 5">
    <name type="scientific">Eiseniibacteriota bacterium</name>
    <dbReference type="NCBI Taxonomy" id="2212470"/>
    <lineage>
        <taxon>Bacteria</taxon>
        <taxon>Candidatus Eiseniibacteriota</taxon>
    </lineage>
</organism>
<dbReference type="PANTHER" id="PTHR30576:SF0">
    <property type="entry name" value="UNDECAPRENYL-PHOSPHATE N-ACETYLGALACTOSAMINYL 1-PHOSPHATE TRANSFERASE-RELATED"/>
    <property type="match status" value="1"/>
</dbReference>
<comment type="caution">
    <text evidence="4">The sequence shown here is derived from an EMBL/GenBank/DDBJ whole genome shotgun (WGS) entry which is preliminary data.</text>
</comment>
<name>A0A538SVE9_UNCEI</name>
<gene>
    <name evidence="4" type="ORF">E6K74_03505</name>
</gene>
<evidence type="ECO:0000313" key="5">
    <source>
        <dbReference type="Proteomes" id="UP000319829"/>
    </source>
</evidence>
<keyword evidence="2" id="KW-1133">Transmembrane helix</keyword>
<keyword evidence="2" id="KW-0472">Membrane</keyword>
<reference evidence="4 5" key="1">
    <citation type="journal article" date="2019" name="Nat. Microbiol.">
        <title>Mediterranean grassland soil C-N compound turnover is dependent on rainfall and depth, and is mediated by genomically divergent microorganisms.</title>
        <authorList>
            <person name="Diamond S."/>
            <person name="Andeer P.F."/>
            <person name="Li Z."/>
            <person name="Crits-Christoph A."/>
            <person name="Burstein D."/>
            <person name="Anantharaman K."/>
            <person name="Lane K.R."/>
            <person name="Thomas B.C."/>
            <person name="Pan C."/>
            <person name="Northen T.R."/>
            <person name="Banfield J.F."/>
        </authorList>
    </citation>
    <scope>NUCLEOTIDE SEQUENCE [LARGE SCALE GENOMIC DNA]</scope>
    <source>
        <strain evidence="4">WS_4</strain>
    </source>
</reference>
<dbReference type="EMBL" id="VBOU01000031">
    <property type="protein sequence ID" value="TMQ55349.1"/>
    <property type="molecule type" value="Genomic_DNA"/>
</dbReference>
<dbReference type="Pfam" id="PF02397">
    <property type="entry name" value="Bac_transf"/>
    <property type="match status" value="1"/>
</dbReference>
<dbReference type="PANTHER" id="PTHR30576">
    <property type="entry name" value="COLANIC BIOSYNTHESIS UDP-GLUCOSE LIPID CARRIER TRANSFERASE"/>
    <property type="match status" value="1"/>
</dbReference>
<evidence type="ECO:0000259" key="3">
    <source>
        <dbReference type="Pfam" id="PF02397"/>
    </source>
</evidence>
<evidence type="ECO:0000256" key="1">
    <source>
        <dbReference type="ARBA" id="ARBA00006464"/>
    </source>
</evidence>
<keyword evidence="4" id="KW-0808">Transferase</keyword>
<proteinExistence type="inferred from homology"/>
<dbReference type="Proteomes" id="UP000319829">
    <property type="component" value="Unassembled WGS sequence"/>
</dbReference>
<dbReference type="InterPro" id="IPR003362">
    <property type="entry name" value="Bact_transf"/>
</dbReference>